<gene>
    <name evidence="5" type="ORF">POSPLADRAFT_1037990</name>
</gene>
<dbReference type="STRING" id="670580.A0A1X6NFP4"/>
<dbReference type="PANTHER" id="PTHR23044">
    <property type="entry name" value="3'-5' EXONUCLEASE ERI1-RELATED"/>
    <property type="match status" value="1"/>
</dbReference>
<evidence type="ECO:0000256" key="2">
    <source>
        <dbReference type="ARBA" id="ARBA00022801"/>
    </source>
</evidence>
<evidence type="ECO:0000256" key="3">
    <source>
        <dbReference type="ARBA" id="ARBA00022839"/>
    </source>
</evidence>
<accession>A0A1X6NFP4</accession>
<dbReference type="InterPro" id="IPR036397">
    <property type="entry name" value="RNaseH_sf"/>
</dbReference>
<evidence type="ECO:0000313" key="5">
    <source>
        <dbReference type="EMBL" id="OSX67434.1"/>
    </source>
</evidence>
<sequence length="205" mass="23951">MAQSKLRHLLVLDFEATCGDEIKGQNEIIEFPTLVYNLENDEVQATFHEYVRPVVHPRLTPFCTDLTGITQDVVDAADTFPEVWKRFQDFLKRDDLLGDPSSYAFLTCGEWDLQAMLPRQLVTSNNDHGLDESGKMIPPYNRYINVKKAFRKHYKLRYEQGMASMLRHLRMPLEGRHHSGIDDCKNILAIVRRMREDGWKPEWNI</sequence>
<dbReference type="AlphaFoldDB" id="A0A1X6NFP4"/>
<proteinExistence type="predicted"/>
<dbReference type="EMBL" id="KZ110591">
    <property type="protein sequence ID" value="OSX67434.1"/>
    <property type="molecule type" value="Genomic_DNA"/>
</dbReference>
<evidence type="ECO:0000259" key="4">
    <source>
        <dbReference type="SMART" id="SM00479"/>
    </source>
</evidence>
<dbReference type="OrthoDB" id="448399at2759"/>
<evidence type="ECO:0000313" key="6">
    <source>
        <dbReference type="Proteomes" id="UP000194127"/>
    </source>
</evidence>
<dbReference type="InterPro" id="IPR047201">
    <property type="entry name" value="ERI-1_3'hExo-like"/>
</dbReference>
<dbReference type="RefSeq" id="XP_024344228.1">
    <property type="nucleotide sequence ID" value="XM_024477306.1"/>
</dbReference>
<reference evidence="5 6" key="1">
    <citation type="submission" date="2017-04" db="EMBL/GenBank/DDBJ databases">
        <title>Genome Sequence of the Model Brown-Rot Fungus Postia placenta SB12.</title>
        <authorList>
            <consortium name="DOE Joint Genome Institute"/>
            <person name="Gaskell J."/>
            <person name="Kersten P."/>
            <person name="Larrondo L.F."/>
            <person name="Canessa P."/>
            <person name="Martinez D."/>
            <person name="Hibbett D."/>
            <person name="Schmoll M."/>
            <person name="Kubicek C.P."/>
            <person name="Martinez A.T."/>
            <person name="Yadav J."/>
            <person name="Master E."/>
            <person name="Magnuson J.K."/>
            <person name="James T."/>
            <person name="Yaver D."/>
            <person name="Berka R."/>
            <person name="Labutti K."/>
            <person name="Lipzen A."/>
            <person name="Aerts A."/>
            <person name="Barry K."/>
            <person name="Henrissat B."/>
            <person name="Blanchette R."/>
            <person name="Grigoriev I."/>
            <person name="Cullen D."/>
        </authorList>
    </citation>
    <scope>NUCLEOTIDE SEQUENCE [LARGE SCALE GENOMIC DNA]</scope>
    <source>
        <strain evidence="5 6">MAD-698-R-SB12</strain>
    </source>
</reference>
<keyword evidence="3" id="KW-0269">Exonuclease</keyword>
<dbReference type="SUPFAM" id="SSF53098">
    <property type="entry name" value="Ribonuclease H-like"/>
    <property type="match status" value="1"/>
</dbReference>
<dbReference type="SMART" id="SM00479">
    <property type="entry name" value="EXOIII"/>
    <property type="match status" value="1"/>
</dbReference>
<protein>
    <recommendedName>
        <fullName evidence="4">Exonuclease domain-containing protein</fullName>
    </recommendedName>
</protein>
<keyword evidence="1" id="KW-0540">Nuclease</keyword>
<feature type="domain" description="Exonuclease" evidence="4">
    <location>
        <begin position="8"/>
        <end position="200"/>
    </location>
</feature>
<name>A0A1X6NFP4_9APHY</name>
<dbReference type="InterPro" id="IPR013520">
    <property type="entry name" value="Ribonucl_H"/>
</dbReference>
<keyword evidence="2" id="KW-0378">Hydrolase</keyword>
<dbReference type="InterPro" id="IPR012337">
    <property type="entry name" value="RNaseH-like_sf"/>
</dbReference>
<dbReference type="InterPro" id="IPR051274">
    <property type="entry name" value="3-5_Exoribonuclease"/>
</dbReference>
<dbReference type="Pfam" id="PF00929">
    <property type="entry name" value="RNase_T"/>
    <property type="match status" value="1"/>
</dbReference>
<organism evidence="5 6">
    <name type="scientific">Postia placenta MAD-698-R-SB12</name>
    <dbReference type="NCBI Taxonomy" id="670580"/>
    <lineage>
        <taxon>Eukaryota</taxon>
        <taxon>Fungi</taxon>
        <taxon>Dikarya</taxon>
        <taxon>Basidiomycota</taxon>
        <taxon>Agaricomycotina</taxon>
        <taxon>Agaricomycetes</taxon>
        <taxon>Polyporales</taxon>
        <taxon>Adustoporiaceae</taxon>
        <taxon>Rhodonia</taxon>
    </lineage>
</organism>
<dbReference type="PANTHER" id="PTHR23044:SF61">
    <property type="entry name" value="3'-5' EXORIBONUCLEASE 1-RELATED"/>
    <property type="match status" value="1"/>
</dbReference>
<dbReference type="Proteomes" id="UP000194127">
    <property type="component" value="Unassembled WGS sequence"/>
</dbReference>
<evidence type="ECO:0000256" key="1">
    <source>
        <dbReference type="ARBA" id="ARBA00022722"/>
    </source>
</evidence>
<dbReference type="GO" id="GO:0003676">
    <property type="term" value="F:nucleic acid binding"/>
    <property type="evidence" value="ECO:0007669"/>
    <property type="project" value="InterPro"/>
</dbReference>
<keyword evidence="6" id="KW-1185">Reference proteome</keyword>
<dbReference type="GeneID" id="36322256"/>
<dbReference type="CDD" id="cd06133">
    <property type="entry name" value="ERI-1_3'hExo_like"/>
    <property type="match status" value="1"/>
</dbReference>
<dbReference type="Gene3D" id="3.30.420.10">
    <property type="entry name" value="Ribonuclease H-like superfamily/Ribonuclease H"/>
    <property type="match status" value="1"/>
</dbReference>
<dbReference type="GO" id="GO:0000175">
    <property type="term" value="F:3'-5'-RNA exonuclease activity"/>
    <property type="evidence" value="ECO:0007669"/>
    <property type="project" value="InterPro"/>
</dbReference>